<reference evidence="1 2" key="1">
    <citation type="submission" date="2019-04" db="EMBL/GenBank/DDBJ databases">
        <title>Phreatobacter aquaticus sp. nov.</title>
        <authorList>
            <person name="Choi A."/>
        </authorList>
    </citation>
    <scope>NUCLEOTIDE SEQUENCE [LARGE SCALE GENOMIC DNA]</scope>
    <source>
        <strain evidence="1 2">KCTC 52518</strain>
    </source>
</reference>
<evidence type="ECO:0000313" key="2">
    <source>
        <dbReference type="Proteomes" id="UP000298781"/>
    </source>
</evidence>
<dbReference type="RefSeq" id="WP_136962320.1">
    <property type="nucleotide sequence ID" value="NZ_CP039690.1"/>
</dbReference>
<protein>
    <submittedName>
        <fullName evidence="1">Uncharacterized protein</fullName>
    </submittedName>
</protein>
<evidence type="ECO:0000313" key="1">
    <source>
        <dbReference type="EMBL" id="QCI66882.1"/>
    </source>
</evidence>
<accession>A0A4D7BG97</accession>
<dbReference type="EMBL" id="CP039690">
    <property type="protein sequence ID" value="QCI66882.1"/>
    <property type="molecule type" value="Genomic_DNA"/>
</dbReference>
<dbReference type="KEGG" id="pstg:E8M01_23125"/>
<dbReference type="Proteomes" id="UP000298781">
    <property type="component" value="Chromosome"/>
</dbReference>
<dbReference type="AlphaFoldDB" id="A0A4D7BG97"/>
<name>A0A4D7BG97_9HYPH</name>
<organism evidence="1 2">
    <name type="scientific">Phreatobacter stygius</name>
    <dbReference type="NCBI Taxonomy" id="1940610"/>
    <lineage>
        <taxon>Bacteria</taxon>
        <taxon>Pseudomonadati</taxon>
        <taxon>Pseudomonadota</taxon>
        <taxon>Alphaproteobacteria</taxon>
        <taxon>Hyphomicrobiales</taxon>
        <taxon>Phreatobacteraceae</taxon>
        <taxon>Phreatobacter</taxon>
    </lineage>
</organism>
<sequence>MAKLRGQGDQVDGEDRIKAEVAAVLDEFGGDARAAILALLRYLAALSRETDSQGLSGRVLLGALRSDRRRRLQ</sequence>
<keyword evidence="2" id="KW-1185">Reference proteome</keyword>
<gene>
    <name evidence="1" type="ORF">E8M01_23125</name>
</gene>
<proteinExistence type="predicted"/>